<reference evidence="3 4" key="1">
    <citation type="submission" date="2023-07" db="EMBL/GenBank/DDBJ databases">
        <title>Genomic Encyclopedia of Type Strains, Phase IV (KMG-IV): sequencing the most valuable type-strain genomes for metagenomic binning, comparative biology and taxonomic classification.</title>
        <authorList>
            <person name="Goeker M."/>
        </authorList>
    </citation>
    <scope>NUCLEOTIDE SEQUENCE [LARGE SCALE GENOMIC DNA]</scope>
    <source>
        <strain evidence="3 4">DSM 19598</strain>
    </source>
</reference>
<dbReference type="InterPro" id="IPR050769">
    <property type="entry name" value="NAT_camello-type"/>
</dbReference>
<dbReference type="Gene3D" id="3.40.630.30">
    <property type="match status" value="1"/>
</dbReference>
<evidence type="ECO:0000256" key="1">
    <source>
        <dbReference type="ARBA" id="ARBA00022679"/>
    </source>
</evidence>
<comment type="caution">
    <text evidence="3">The sequence shown here is derived from an EMBL/GenBank/DDBJ whole genome shotgun (WGS) entry which is preliminary data.</text>
</comment>
<dbReference type="PANTHER" id="PTHR13947:SF37">
    <property type="entry name" value="LD18367P"/>
    <property type="match status" value="1"/>
</dbReference>
<dbReference type="PROSITE" id="PS51186">
    <property type="entry name" value="GNAT"/>
    <property type="match status" value="1"/>
</dbReference>
<dbReference type="SUPFAM" id="SSF55729">
    <property type="entry name" value="Acyl-CoA N-acyltransferases (Nat)"/>
    <property type="match status" value="1"/>
</dbReference>
<proteinExistence type="predicted"/>
<evidence type="ECO:0000313" key="4">
    <source>
        <dbReference type="Proteomes" id="UP001242313"/>
    </source>
</evidence>
<dbReference type="EMBL" id="JAUSUN010000001">
    <property type="protein sequence ID" value="MDQ0411883.1"/>
    <property type="molecule type" value="Genomic_DNA"/>
</dbReference>
<accession>A0ABU0FPQ5</accession>
<dbReference type="InterPro" id="IPR000182">
    <property type="entry name" value="GNAT_dom"/>
</dbReference>
<dbReference type="PANTHER" id="PTHR13947">
    <property type="entry name" value="GNAT FAMILY N-ACETYLTRANSFERASE"/>
    <property type="match status" value="1"/>
</dbReference>
<dbReference type="RefSeq" id="WP_307190935.1">
    <property type="nucleotide sequence ID" value="NZ_JAUSUN010000001.1"/>
</dbReference>
<name>A0ABU0FPQ5_9BACI</name>
<gene>
    <name evidence="3" type="ORF">J2S25_000061</name>
</gene>
<dbReference type="InterPro" id="IPR016181">
    <property type="entry name" value="Acyl_CoA_acyltransferase"/>
</dbReference>
<keyword evidence="4" id="KW-1185">Reference proteome</keyword>
<evidence type="ECO:0000259" key="2">
    <source>
        <dbReference type="PROSITE" id="PS51186"/>
    </source>
</evidence>
<keyword evidence="1" id="KW-0808">Transferase</keyword>
<evidence type="ECO:0000313" key="3">
    <source>
        <dbReference type="EMBL" id="MDQ0411883.1"/>
    </source>
</evidence>
<dbReference type="Proteomes" id="UP001242313">
    <property type="component" value="Unassembled WGS sequence"/>
</dbReference>
<organism evidence="3 4">
    <name type="scientific">Mesobacillus stamsii</name>
    <dbReference type="NCBI Taxonomy" id="225347"/>
    <lineage>
        <taxon>Bacteria</taxon>
        <taxon>Bacillati</taxon>
        <taxon>Bacillota</taxon>
        <taxon>Bacilli</taxon>
        <taxon>Bacillales</taxon>
        <taxon>Bacillaceae</taxon>
        <taxon>Mesobacillus</taxon>
    </lineage>
</organism>
<protein>
    <submittedName>
        <fullName evidence="3">Ribosomal protein S18 acetylase RimI-like enzyme</fullName>
    </submittedName>
</protein>
<dbReference type="Pfam" id="PF00583">
    <property type="entry name" value="Acetyltransf_1"/>
    <property type="match status" value="1"/>
</dbReference>
<sequence>MEIRGLTPGEQPPWDLLLLADPSRDMASQYLEEGLFYIAVSDASETLGVIVLLPVGGHSIEIKNLAVAEPAQGKGIGKSLLAHGIQVARKKAYKTIEIGTGNSSINQLALYQKAGFRIIGILHDYFLKNYPEPIYENGIQCRDMIRLTMCLSNETKEKL</sequence>
<dbReference type="CDD" id="cd04301">
    <property type="entry name" value="NAT_SF"/>
    <property type="match status" value="1"/>
</dbReference>
<feature type="domain" description="N-acetyltransferase" evidence="2">
    <location>
        <begin position="1"/>
        <end position="137"/>
    </location>
</feature>